<evidence type="ECO:0000313" key="3">
    <source>
        <dbReference type="EMBL" id="KAG8458762.1"/>
    </source>
</evidence>
<dbReference type="OMA" id="NIYMALE"/>
<dbReference type="OrthoDB" id="191139at2759"/>
<reference evidence="3" key="1">
    <citation type="submission" date="2021-05" db="EMBL/GenBank/DDBJ databases">
        <title>The genome of the haptophyte Pavlova lutheri (Diacronema luteri, Pavlovales) - a model for lipid biosynthesis in eukaryotic algae.</title>
        <authorList>
            <person name="Hulatt C.J."/>
            <person name="Posewitz M.C."/>
        </authorList>
    </citation>
    <scope>NUCLEOTIDE SEQUENCE</scope>
    <source>
        <strain evidence="3">NIVA-4/92</strain>
    </source>
</reference>
<keyword evidence="4" id="KW-1185">Reference proteome</keyword>
<evidence type="ECO:0000313" key="4">
    <source>
        <dbReference type="Proteomes" id="UP000751190"/>
    </source>
</evidence>
<proteinExistence type="inferred from homology"/>
<dbReference type="GO" id="GO:0016491">
    <property type="term" value="F:oxidoreductase activity"/>
    <property type="evidence" value="ECO:0007669"/>
    <property type="project" value="UniProtKB-KW"/>
</dbReference>
<accession>A0A8J5XDP8</accession>
<dbReference type="Pfam" id="PF00106">
    <property type="entry name" value="adh_short"/>
    <property type="match status" value="1"/>
</dbReference>
<name>A0A8J5XDP8_DIALT</name>
<keyword evidence="2" id="KW-0560">Oxidoreductase</keyword>
<organism evidence="3 4">
    <name type="scientific">Diacronema lutheri</name>
    <name type="common">Unicellular marine alga</name>
    <name type="synonym">Monochrysis lutheri</name>
    <dbReference type="NCBI Taxonomy" id="2081491"/>
    <lineage>
        <taxon>Eukaryota</taxon>
        <taxon>Haptista</taxon>
        <taxon>Haptophyta</taxon>
        <taxon>Pavlovophyceae</taxon>
        <taxon>Pavlovales</taxon>
        <taxon>Pavlovaceae</taxon>
        <taxon>Diacronema</taxon>
    </lineage>
</organism>
<dbReference type="InterPro" id="IPR036291">
    <property type="entry name" value="NAD(P)-bd_dom_sf"/>
</dbReference>
<dbReference type="SUPFAM" id="SSF51735">
    <property type="entry name" value="NAD(P)-binding Rossmann-fold domains"/>
    <property type="match status" value="1"/>
</dbReference>
<dbReference type="PANTHER" id="PTHR24320">
    <property type="entry name" value="RETINOL DEHYDROGENASE"/>
    <property type="match status" value="1"/>
</dbReference>
<sequence length="339" mass="34985">MRLALGAACAAAAAATAAIALATRARSALTYRLAPGSMRGLRAVVTGATSGIGLATASALAAAGAELVVLAARDARAGEAACAAVRARAARGCVVLCAPLELTSAASVRDFADAYVARHGQLDVLVCNAGAMLRAREVAAEFGGAERTYAIFLGHALLLRRLEPALAASRRERPDARPRVVHVVSSLERRAPALLDAAGQLRVDDALAPRAFSTTGAYATAKCAQLAYVQELQRRRGAELVSVAVSPGVVNTRLDRFLPSPQRAIAHVLKPLLLRTAAKGAETVLYAMSAPASVVAGAYLRDCAPLRPSAQASSALFADRVWRHAEQVCDAALAGAPRA</sequence>
<dbReference type="PANTHER" id="PTHR24320:SF262">
    <property type="entry name" value="DEHYDROGENASE"/>
    <property type="match status" value="1"/>
</dbReference>
<dbReference type="AlphaFoldDB" id="A0A8J5XDP8"/>
<dbReference type="Gene3D" id="3.40.50.720">
    <property type="entry name" value="NAD(P)-binding Rossmann-like Domain"/>
    <property type="match status" value="1"/>
</dbReference>
<gene>
    <name evidence="3" type="ORF">KFE25_012960</name>
</gene>
<dbReference type="Proteomes" id="UP000751190">
    <property type="component" value="Unassembled WGS sequence"/>
</dbReference>
<evidence type="ECO:0000256" key="2">
    <source>
        <dbReference type="ARBA" id="ARBA00023002"/>
    </source>
</evidence>
<evidence type="ECO:0000256" key="1">
    <source>
        <dbReference type="ARBA" id="ARBA00006484"/>
    </source>
</evidence>
<protein>
    <recommendedName>
        <fullName evidence="5">Protochlorophyllide reductase</fullName>
    </recommendedName>
</protein>
<dbReference type="InterPro" id="IPR002347">
    <property type="entry name" value="SDR_fam"/>
</dbReference>
<comment type="similarity">
    <text evidence="1">Belongs to the short-chain dehydrogenases/reductases (SDR) family.</text>
</comment>
<evidence type="ECO:0008006" key="5">
    <source>
        <dbReference type="Google" id="ProtNLM"/>
    </source>
</evidence>
<dbReference type="EMBL" id="JAGTXO010000048">
    <property type="protein sequence ID" value="KAG8458762.1"/>
    <property type="molecule type" value="Genomic_DNA"/>
</dbReference>
<dbReference type="PRINTS" id="PR00081">
    <property type="entry name" value="GDHRDH"/>
</dbReference>
<comment type="caution">
    <text evidence="3">The sequence shown here is derived from an EMBL/GenBank/DDBJ whole genome shotgun (WGS) entry which is preliminary data.</text>
</comment>